<dbReference type="PANTHER" id="PTHR46889:SF4">
    <property type="entry name" value="TRANSPOSASE INSO FOR INSERTION SEQUENCE ELEMENT IS911B-RELATED"/>
    <property type="match status" value="1"/>
</dbReference>
<dbReference type="Proteomes" id="UP000245539">
    <property type="component" value="Unassembled WGS sequence"/>
</dbReference>
<accession>A0A317CKV4</accession>
<organism evidence="3 4">
    <name type="scientific">Leucothrix pacifica</name>
    <dbReference type="NCBI Taxonomy" id="1247513"/>
    <lineage>
        <taxon>Bacteria</taxon>
        <taxon>Pseudomonadati</taxon>
        <taxon>Pseudomonadota</taxon>
        <taxon>Gammaproteobacteria</taxon>
        <taxon>Thiotrichales</taxon>
        <taxon>Thiotrichaceae</taxon>
        <taxon>Leucothrix</taxon>
    </lineage>
</organism>
<dbReference type="AlphaFoldDB" id="A0A317CKV4"/>
<proteinExistence type="predicted"/>
<feature type="region of interest" description="Disordered" evidence="1">
    <location>
        <begin position="62"/>
        <end position="93"/>
    </location>
</feature>
<dbReference type="InterPro" id="IPR025948">
    <property type="entry name" value="HTH-like_dom"/>
</dbReference>
<protein>
    <recommendedName>
        <fullName evidence="2">HTH-like domain-containing protein</fullName>
    </recommendedName>
</protein>
<dbReference type="EMBL" id="QGKM01000019">
    <property type="protein sequence ID" value="PWQ98073.1"/>
    <property type="molecule type" value="Genomic_DNA"/>
</dbReference>
<feature type="domain" description="HTH-like" evidence="2">
    <location>
        <begin position="5"/>
        <end position="61"/>
    </location>
</feature>
<gene>
    <name evidence="3" type="ORF">DKW60_09050</name>
</gene>
<dbReference type="PANTHER" id="PTHR46889">
    <property type="entry name" value="TRANSPOSASE INSF FOR INSERTION SEQUENCE IS3B-RELATED"/>
    <property type="match status" value="1"/>
</dbReference>
<keyword evidence="4" id="KW-1185">Reference proteome</keyword>
<reference evidence="3 4" key="1">
    <citation type="submission" date="2018-05" db="EMBL/GenBank/DDBJ databases">
        <title>Leucothrix arctica sp. nov., isolated from Arctic seawater.</title>
        <authorList>
            <person name="Choi A."/>
            <person name="Baek K."/>
        </authorList>
    </citation>
    <scope>NUCLEOTIDE SEQUENCE [LARGE SCALE GENOMIC DNA]</scope>
    <source>
        <strain evidence="3 4">JCM 18388</strain>
    </source>
</reference>
<sequence>MTESELHLYRRIKQLFTASRESLGSREMVKKLRKEGFEIGRYRVRTLMKQLGLKVVQRQAYKSTTQRKHSHEVADNLVNQDFNPETPKPNMGR</sequence>
<evidence type="ECO:0000313" key="3">
    <source>
        <dbReference type="EMBL" id="PWQ98073.1"/>
    </source>
</evidence>
<name>A0A317CKV4_9GAMM</name>
<evidence type="ECO:0000256" key="1">
    <source>
        <dbReference type="SAM" id="MobiDB-lite"/>
    </source>
</evidence>
<dbReference type="OrthoDB" id="9813126at2"/>
<evidence type="ECO:0000259" key="2">
    <source>
        <dbReference type="Pfam" id="PF13276"/>
    </source>
</evidence>
<evidence type="ECO:0000313" key="4">
    <source>
        <dbReference type="Proteomes" id="UP000245539"/>
    </source>
</evidence>
<dbReference type="Pfam" id="PF13276">
    <property type="entry name" value="HTH_21"/>
    <property type="match status" value="1"/>
</dbReference>
<comment type="caution">
    <text evidence="3">The sequence shown here is derived from an EMBL/GenBank/DDBJ whole genome shotgun (WGS) entry which is preliminary data.</text>
</comment>
<dbReference type="InterPro" id="IPR050900">
    <property type="entry name" value="Transposase_IS3/IS150/IS904"/>
</dbReference>